<feature type="binding site" evidence="8">
    <location>
        <position position="204"/>
    </location>
    <ligand>
        <name>ATP</name>
        <dbReference type="ChEBI" id="CHEBI:30616"/>
    </ligand>
</feature>
<dbReference type="PANTHER" id="PTHR21299">
    <property type="entry name" value="CYTIDYLATE KINASE/PANTOATE-BETA-ALANINE LIGASE"/>
    <property type="match status" value="1"/>
</dbReference>
<protein>
    <recommendedName>
        <fullName evidence="8">Pantothenate synthetase</fullName>
        <shortName evidence="8">PS</shortName>
        <ecNumber evidence="8">6.3.2.1</ecNumber>
    </recommendedName>
    <alternativeName>
        <fullName evidence="8">Pantoate--beta-alanine ligase</fullName>
    </alternativeName>
    <alternativeName>
        <fullName evidence="8">Pantoate-activating enzyme</fullName>
    </alternativeName>
</protein>
<evidence type="ECO:0000256" key="9">
    <source>
        <dbReference type="SAM" id="MobiDB-lite"/>
    </source>
</evidence>
<gene>
    <name evidence="8" type="primary">panC</name>
    <name evidence="10" type="ORF">ENW50_03090</name>
</gene>
<evidence type="ECO:0000256" key="4">
    <source>
        <dbReference type="ARBA" id="ARBA00022655"/>
    </source>
</evidence>
<keyword evidence="4 8" id="KW-0566">Pantothenate biosynthesis</keyword>
<comment type="subunit">
    <text evidence="8">Homodimer.</text>
</comment>
<comment type="pathway">
    <text evidence="1 8">Cofactor biosynthesis; (R)-pantothenate biosynthesis; (R)-pantothenate from (R)-pantoate and beta-alanine: step 1/1.</text>
</comment>
<dbReference type="Gene3D" id="3.40.50.620">
    <property type="entry name" value="HUPs"/>
    <property type="match status" value="1"/>
</dbReference>
<dbReference type="NCBIfam" id="TIGR00018">
    <property type="entry name" value="panC"/>
    <property type="match status" value="1"/>
</dbReference>
<dbReference type="Pfam" id="PF02569">
    <property type="entry name" value="Pantoate_ligase"/>
    <property type="match status" value="1"/>
</dbReference>
<dbReference type="Gene3D" id="3.30.1300.10">
    <property type="entry name" value="Pantoate-beta-alanine ligase, C-terminal domain"/>
    <property type="match status" value="1"/>
</dbReference>
<dbReference type="SUPFAM" id="SSF52374">
    <property type="entry name" value="Nucleotidylyl transferase"/>
    <property type="match status" value="1"/>
</dbReference>
<dbReference type="InterPro" id="IPR042176">
    <property type="entry name" value="Pantoate_ligase_C"/>
</dbReference>
<organism evidence="10">
    <name type="scientific">Acidobacterium capsulatum</name>
    <dbReference type="NCBI Taxonomy" id="33075"/>
    <lineage>
        <taxon>Bacteria</taxon>
        <taxon>Pseudomonadati</taxon>
        <taxon>Acidobacteriota</taxon>
        <taxon>Terriglobia</taxon>
        <taxon>Terriglobales</taxon>
        <taxon>Acidobacteriaceae</taxon>
        <taxon>Acidobacterium</taxon>
    </lineage>
</organism>
<evidence type="ECO:0000256" key="3">
    <source>
        <dbReference type="ARBA" id="ARBA00022598"/>
    </source>
</evidence>
<dbReference type="NCBIfam" id="TIGR00125">
    <property type="entry name" value="cyt_tran_rel"/>
    <property type="match status" value="1"/>
</dbReference>
<reference evidence="10" key="1">
    <citation type="journal article" date="2020" name="mSystems">
        <title>Genome- and Community-Level Interaction Insights into Carbon Utilization and Element Cycling Functions of Hydrothermarchaeota in Hydrothermal Sediment.</title>
        <authorList>
            <person name="Zhou Z."/>
            <person name="Liu Y."/>
            <person name="Xu W."/>
            <person name="Pan J."/>
            <person name="Luo Z.H."/>
            <person name="Li M."/>
        </authorList>
    </citation>
    <scope>NUCLEOTIDE SEQUENCE [LARGE SCALE GENOMIC DNA]</scope>
    <source>
        <strain evidence="10">SpSt-855</strain>
    </source>
</reference>
<accession>A0A7V4XR55</accession>
<sequence>MRRAETIAEIRAAVRELRQGENPRLKERDSSAPTQAKPGLAWGTRSSVFGTIGFVPTMGALHEGHLSLVRAARAECDAVVVSIFVNPTQFGPNEDFGKYPRTVEADCALLEREGVDAVFLPRVEEMYPAGATTWVEVEDLSGRLDGASRPGHFRGVATVVAKLFHIVGPDRAYFGQKDAAQVANLRRMVRDLDFDLELVVCPIVREADGLAMSSRNRYLSVEERRQGLVLSRALRAMEARYAAGERDARRLLAAGAAVMAEEPAVRVDYLRVVDPETLVDVESVSGAALAAVAAYVGATRLIDNVLLGTMHEAR</sequence>
<dbReference type="GO" id="GO:0005524">
    <property type="term" value="F:ATP binding"/>
    <property type="evidence" value="ECO:0007669"/>
    <property type="project" value="UniProtKB-KW"/>
</dbReference>
<dbReference type="FunFam" id="3.30.1300.10:FF:000001">
    <property type="entry name" value="Pantothenate synthetase"/>
    <property type="match status" value="1"/>
</dbReference>
<dbReference type="GO" id="GO:0015940">
    <property type="term" value="P:pantothenate biosynthetic process"/>
    <property type="evidence" value="ECO:0007669"/>
    <property type="project" value="UniProtKB-UniRule"/>
</dbReference>
<dbReference type="InterPro" id="IPR004821">
    <property type="entry name" value="Cyt_trans-like"/>
</dbReference>
<keyword evidence="5 8" id="KW-0547">Nucleotide-binding</keyword>
<comment type="function">
    <text evidence="8">Catalyzes the condensation of pantoate with beta-alanine in an ATP-dependent reaction via a pantoyl-adenylate intermediate.</text>
</comment>
<dbReference type="HAMAP" id="MF_00158">
    <property type="entry name" value="PanC"/>
    <property type="match status" value="1"/>
</dbReference>
<evidence type="ECO:0000256" key="5">
    <source>
        <dbReference type="ARBA" id="ARBA00022741"/>
    </source>
</evidence>
<comment type="subcellular location">
    <subcellularLocation>
        <location evidence="8">Cytoplasm</location>
    </subcellularLocation>
</comment>
<dbReference type="AlphaFoldDB" id="A0A7V4XR55"/>
<proteinExistence type="inferred from homology"/>
<feature type="active site" description="Proton donor" evidence="8">
    <location>
        <position position="65"/>
    </location>
</feature>
<evidence type="ECO:0000256" key="8">
    <source>
        <dbReference type="HAMAP-Rule" id="MF_00158"/>
    </source>
</evidence>
<dbReference type="EC" id="6.3.2.1" evidence="8"/>
<keyword evidence="8" id="KW-0963">Cytoplasm</keyword>
<keyword evidence="3 8" id="KW-0436">Ligase</keyword>
<evidence type="ECO:0000256" key="7">
    <source>
        <dbReference type="ARBA" id="ARBA00048258"/>
    </source>
</evidence>
<dbReference type="InterPro" id="IPR003721">
    <property type="entry name" value="Pantoate_ligase"/>
</dbReference>
<comment type="similarity">
    <text evidence="2 8">Belongs to the pantothenate synthetase family.</text>
</comment>
<dbReference type="InterPro" id="IPR014729">
    <property type="entry name" value="Rossmann-like_a/b/a_fold"/>
</dbReference>
<evidence type="ECO:0000256" key="1">
    <source>
        <dbReference type="ARBA" id="ARBA00004990"/>
    </source>
</evidence>
<comment type="miscellaneous">
    <text evidence="8">The reaction proceeds by a bi uni uni bi ping pong mechanism.</text>
</comment>
<name>A0A7V4XR55_9BACT</name>
<evidence type="ECO:0000313" key="10">
    <source>
        <dbReference type="EMBL" id="HGY93664.1"/>
    </source>
</evidence>
<feature type="binding site" evidence="8">
    <location>
        <position position="181"/>
    </location>
    <ligand>
        <name>(R)-pantoate</name>
        <dbReference type="ChEBI" id="CHEBI:15980"/>
    </ligand>
</feature>
<dbReference type="PANTHER" id="PTHR21299:SF1">
    <property type="entry name" value="PANTOATE--BETA-ALANINE LIGASE"/>
    <property type="match status" value="1"/>
</dbReference>
<feature type="binding site" evidence="8">
    <location>
        <position position="89"/>
    </location>
    <ligand>
        <name>(R)-pantoate</name>
        <dbReference type="ChEBI" id="CHEBI:15980"/>
    </ligand>
</feature>
<keyword evidence="6 8" id="KW-0067">ATP-binding</keyword>
<dbReference type="GO" id="GO:0005829">
    <property type="term" value="C:cytosol"/>
    <property type="evidence" value="ECO:0007669"/>
    <property type="project" value="TreeGrafter"/>
</dbReference>
<feature type="binding site" evidence="8">
    <location>
        <position position="89"/>
    </location>
    <ligand>
        <name>beta-alanine</name>
        <dbReference type="ChEBI" id="CHEBI:57966"/>
    </ligand>
</feature>
<evidence type="ECO:0000256" key="6">
    <source>
        <dbReference type="ARBA" id="ARBA00022840"/>
    </source>
</evidence>
<comment type="caution">
    <text evidence="10">The sequence shown here is derived from an EMBL/GenBank/DDBJ whole genome shotgun (WGS) entry which is preliminary data.</text>
</comment>
<dbReference type="UniPathway" id="UPA00028">
    <property type="reaction ID" value="UER00005"/>
</dbReference>
<feature type="region of interest" description="Disordered" evidence="9">
    <location>
        <begin position="19"/>
        <end position="39"/>
    </location>
</feature>
<feature type="binding site" evidence="8">
    <location>
        <begin position="58"/>
        <end position="65"/>
    </location>
    <ligand>
        <name>ATP</name>
        <dbReference type="ChEBI" id="CHEBI:30616"/>
    </ligand>
</feature>
<evidence type="ECO:0000256" key="2">
    <source>
        <dbReference type="ARBA" id="ARBA00009256"/>
    </source>
</evidence>
<dbReference type="EMBL" id="DTKL01000018">
    <property type="protein sequence ID" value="HGY93664.1"/>
    <property type="molecule type" value="Genomic_DNA"/>
</dbReference>
<feature type="binding site" evidence="8">
    <location>
        <begin position="212"/>
        <end position="215"/>
    </location>
    <ligand>
        <name>ATP</name>
        <dbReference type="ChEBI" id="CHEBI:30616"/>
    </ligand>
</feature>
<feature type="binding site" evidence="8">
    <location>
        <begin position="175"/>
        <end position="178"/>
    </location>
    <ligand>
        <name>ATP</name>
        <dbReference type="ChEBI" id="CHEBI:30616"/>
    </ligand>
</feature>
<dbReference type="CDD" id="cd00560">
    <property type="entry name" value="PanC"/>
    <property type="match status" value="1"/>
</dbReference>
<comment type="catalytic activity">
    <reaction evidence="7 8">
        <text>(R)-pantoate + beta-alanine + ATP = (R)-pantothenate + AMP + diphosphate + H(+)</text>
        <dbReference type="Rhea" id="RHEA:10912"/>
        <dbReference type="ChEBI" id="CHEBI:15378"/>
        <dbReference type="ChEBI" id="CHEBI:15980"/>
        <dbReference type="ChEBI" id="CHEBI:29032"/>
        <dbReference type="ChEBI" id="CHEBI:30616"/>
        <dbReference type="ChEBI" id="CHEBI:33019"/>
        <dbReference type="ChEBI" id="CHEBI:57966"/>
        <dbReference type="ChEBI" id="CHEBI:456215"/>
        <dbReference type="EC" id="6.3.2.1"/>
    </reaction>
</comment>
<feature type="compositionally biased region" description="Basic and acidic residues" evidence="9">
    <location>
        <begin position="19"/>
        <end position="30"/>
    </location>
</feature>
<dbReference type="GO" id="GO:0004592">
    <property type="term" value="F:pantoate-beta-alanine ligase activity"/>
    <property type="evidence" value="ECO:0007669"/>
    <property type="project" value="UniProtKB-UniRule"/>
</dbReference>
<dbReference type="FunFam" id="3.40.50.620:FF:000013">
    <property type="entry name" value="Pantothenate synthetase"/>
    <property type="match status" value="1"/>
</dbReference>